<name>A0AAU8JCP6_9CYAN</name>
<reference evidence="1" key="1">
    <citation type="submission" date="2024-07" db="EMBL/GenBank/DDBJ databases">
        <authorList>
            <person name="Kim Y.J."/>
            <person name="Jeong J.Y."/>
        </authorList>
    </citation>
    <scope>NUCLEOTIDE SEQUENCE</scope>
    <source>
        <strain evidence="1">GIHE-MW2</strain>
    </source>
</reference>
<organism evidence="1">
    <name type="scientific">Planktothricoides raciborskii GIHE-MW2</name>
    <dbReference type="NCBI Taxonomy" id="2792601"/>
    <lineage>
        <taxon>Bacteria</taxon>
        <taxon>Bacillati</taxon>
        <taxon>Cyanobacteriota</taxon>
        <taxon>Cyanophyceae</taxon>
        <taxon>Oscillatoriophycideae</taxon>
        <taxon>Oscillatoriales</taxon>
        <taxon>Oscillatoriaceae</taxon>
        <taxon>Planktothricoides</taxon>
    </lineage>
</organism>
<accession>A0AAU8JCP6</accession>
<dbReference type="EMBL" id="CP159837">
    <property type="protein sequence ID" value="XCM36969.1"/>
    <property type="molecule type" value="Genomic_DNA"/>
</dbReference>
<gene>
    <name evidence="1" type="ORF">ABWT76_005769</name>
</gene>
<proteinExistence type="predicted"/>
<evidence type="ECO:0000313" key="1">
    <source>
        <dbReference type="EMBL" id="XCM36969.1"/>
    </source>
</evidence>
<dbReference type="RefSeq" id="WP_054465511.1">
    <property type="nucleotide sequence ID" value="NZ_CP159837.1"/>
</dbReference>
<dbReference type="AlphaFoldDB" id="A0AAU8JCP6"/>
<sequence length="110" mass="12584">MTTVSVKDEYIEILTALGDVQAAIDLAVQCYAISQITAKVAELKKNEAKYRAKYGIDYPTFAQRIGQDEAWIEKIEADGNKLWEIDLADWEFCYKGIEDWTIKLQTILTM</sequence>
<protein>
    <submittedName>
        <fullName evidence="1">Uncharacterized protein</fullName>
    </submittedName>
</protein>